<feature type="compositionally biased region" description="Basic and acidic residues" evidence="1">
    <location>
        <begin position="450"/>
        <end position="468"/>
    </location>
</feature>
<evidence type="ECO:0000256" key="1">
    <source>
        <dbReference type="SAM" id="MobiDB-lite"/>
    </source>
</evidence>
<evidence type="ECO:0000259" key="2">
    <source>
        <dbReference type="PROSITE" id="PS50234"/>
    </source>
</evidence>
<dbReference type="PANTHER" id="PTHR12957">
    <property type="entry name" value="DEAD/H BOX POLYPEPTIDE 26/DICE1-RELATED"/>
    <property type="match status" value="1"/>
</dbReference>
<feature type="region of interest" description="Disordered" evidence="1">
    <location>
        <begin position="450"/>
        <end position="474"/>
    </location>
</feature>
<dbReference type="FunFam" id="3.40.50.410:FF:000010">
    <property type="entry name" value="Integrator complex subunit 6 like"/>
    <property type="match status" value="1"/>
</dbReference>
<dbReference type="InterPro" id="IPR051113">
    <property type="entry name" value="Integrator_subunit6"/>
</dbReference>
<dbReference type="SUPFAM" id="SSF53300">
    <property type="entry name" value="vWA-like"/>
    <property type="match status" value="1"/>
</dbReference>
<feature type="compositionally biased region" description="Polar residues" evidence="1">
    <location>
        <begin position="564"/>
        <end position="586"/>
    </location>
</feature>
<accession>A0A6B2KX57</accession>
<proteinExistence type="predicted"/>
<dbReference type="GO" id="GO:0034472">
    <property type="term" value="P:snRNA 3'-end processing"/>
    <property type="evidence" value="ECO:0007669"/>
    <property type="project" value="TreeGrafter"/>
</dbReference>
<dbReference type="InterPro" id="IPR057413">
    <property type="entry name" value="Beta-barrel_INTS6"/>
</dbReference>
<feature type="compositionally biased region" description="Pro residues" evidence="1">
    <location>
        <begin position="712"/>
        <end position="748"/>
    </location>
</feature>
<dbReference type="InterPro" id="IPR036465">
    <property type="entry name" value="vWFA_dom_sf"/>
</dbReference>
<dbReference type="Gene3D" id="3.40.50.410">
    <property type="entry name" value="von Willebrand factor, type A domain"/>
    <property type="match status" value="1"/>
</dbReference>
<name>A0A6B2KX57_9EUKA</name>
<reference evidence="3" key="1">
    <citation type="journal article" date="2020" name="J. Eukaryot. Microbiol.">
        <title>De novo Sequencing, Assembly and Annotation of the Transcriptome for the Free-Living Testate Amoeba Arcella intermedia.</title>
        <authorList>
            <person name="Ribeiro G.M."/>
            <person name="Porfirio-Sousa A.L."/>
            <person name="Maurer-Alcala X.X."/>
            <person name="Katz L.A."/>
            <person name="Lahr D.J.G."/>
        </authorList>
    </citation>
    <scope>NUCLEOTIDE SEQUENCE</scope>
</reference>
<feature type="region of interest" description="Disordered" evidence="1">
    <location>
        <begin position="562"/>
        <end position="592"/>
    </location>
</feature>
<organism evidence="3">
    <name type="scientific">Arcella intermedia</name>
    <dbReference type="NCBI Taxonomy" id="1963864"/>
    <lineage>
        <taxon>Eukaryota</taxon>
        <taxon>Amoebozoa</taxon>
        <taxon>Tubulinea</taxon>
        <taxon>Elardia</taxon>
        <taxon>Arcellinida</taxon>
        <taxon>Sphaerothecina</taxon>
        <taxon>Arcellidae</taxon>
        <taxon>Arcella</taxon>
    </lineage>
</organism>
<protein>
    <recommendedName>
        <fullName evidence="2">VWFA domain-containing protein</fullName>
    </recommendedName>
</protein>
<dbReference type="InterPro" id="IPR002035">
    <property type="entry name" value="VWF_A"/>
</dbReference>
<dbReference type="Pfam" id="PF25462">
    <property type="entry name" value="Beta-barrel_INTS6"/>
    <property type="match status" value="1"/>
</dbReference>
<dbReference type="GO" id="GO:0032039">
    <property type="term" value="C:integrator complex"/>
    <property type="evidence" value="ECO:0007669"/>
    <property type="project" value="TreeGrafter"/>
</dbReference>
<dbReference type="Pfam" id="PF13519">
    <property type="entry name" value="VWA_2"/>
    <property type="match status" value="1"/>
</dbReference>
<dbReference type="EMBL" id="GIBP01000337">
    <property type="protein sequence ID" value="NDV29306.1"/>
    <property type="molecule type" value="Transcribed_RNA"/>
</dbReference>
<feature type="compositionally biased region" description="Low complexity" evidence="1">
    <location>
        <begin position="686"/>
        <end position="711"/>
    </location>
</feature>
<feature type="domain" description="VWFA" evidence="2">
    <location>
        <begin position="1"/>
        <end position="130"/>
    </location>
</feature>
<dbReference type="AlphaFoldDB" id="A0A6B2KX57"/>
<evidence type="ECO:0000313" key="3">
    <source>
        <dbReference type="EMBL" id="NDV29306.1"/>
    </source>
</evidence>
<feature type="region of interest" description="Disordered" evidence="1">
    <location>
        <begin position="656"/>
        <end position="750"/>
    </location>
</feature>
<sequence length="975" mass="107122">MFLIDTSASMNQRAGNGFTFLDCAKSAVERFISVRSRNANSRSDRYFLVTCAEGNAAVKVGWKNSHYHNFTKVLKTLVASDLSDLGSALKVSFDLLNQYRLLSGIDTYGQGRRPWSFEPAMIIMLTDGSSLTNINGVKSEFTLPMQNLLPGSPLTIEPFRWDQRLFSIQMQMQAMHLKPGDPSASVSEPGDLRSPSLAPMCEVTGGSLFSVYSMKQLLMTMDTLADKAKQLGVMVRFSPSPSSSSGVSDPTMLTPITNYGSWPIPEEFWVNSTLVSLPGRRAQPVISYKVTPFVVPSPPNEAFPMDCYLVEPGAVADGVSKLIGGTNNGLAIHMQQASPDGSNSPFGFLKCSPNGVLLYVLPCNFPVLFSVLKEYNQLIAKKAVVPSSWRQSFENYLKSVPSYYYSFLKAGLSRSGIVGMPPIPDESGLSYALEQQLKDLKNKARIEADKKEASRAMEGDPTNQDKESTTSYETKQDTILTGAADASTFLDTLIPEKPSDYSRGASRLPTAKEPTEITTNVFDIPRNQLFQELHKLRQVVFAKTMTCLSPGALTLPPPSPLYPAQNTKQPRNNLPRFSSKPDTSPRFNLPVSEMGNYQEYLNKQPKLRSVFEDHRPQRQNMFGSPYRLKKIHKFMKQLGTVDEAEMNISMGDEVGGISDLGFREPPKSDLPASNTPKEGEKKRKISQISKSNISSISAPLTPSAVATSPTSSPLPSPPVSPLPQPSPPVSPLPQPSPPTNLNPVPPPLDVEFCDGLDLNTTIEQQPTISEPPEPTIPTQQQPIPIHEENTAIPIAIAISSLNSKPSSTVLEMDTPSVPLPTPLPLLVAPITNTAPSCPTTVLLTTTIPKSQSATSSGEEMYAWQRIQMQFKHNRALKFKIVKFLRKSSKESNFLNSLPPRTNSNGHLNQPSLLQFASNTRGRNTMKNEEIGELMEIMKEFSGSSNDKVSFVLDIIELAKMYKKLHLVEALQVLVN</sequence>
<dbReference type="PANTHER" id="PTHR12957:SF2">
    <property type="entry name" value="INTEGRATOR COMPLEX SUBUNIT 6"/>
    <property type="match status" value="1"/>
</dbReference>
<dbReference type="PROSITE" id="PS50234">
    <property type="entry name" value="VWFA"/>
    <property type="match status" value="1"/>
</dbReference>